<dbReference type="PATRIC" id="fig|1705578.3.peg.1202"/>
<dbReference type="Proteomes" id="UP000077384">
    <property type="component" value="Unassembled WGS sequence"/>
</dbReference>
<evidence type="ECO:0000313" key="5">
    <source>
        <dbReference type="Proteomes" id="UP000077384"/>
    </source>
</evidence>
<dbReference type="AlphaFoldDB" id="A0A166SSH6"/>
<dbReference type="Proteomes" id="UP000093694">
    <property type="component" value="Unassembled WGS sequence"/>
</dbReference>
<comment type="caution">
    <text evidence="3">The sequence shown here is derived from an EMBL/GenBank/DDBJ whole genome shotgun (WGS) entry which is preliminary data.</text>
</comment>
<keyword evidence="2" id="KW-0472">Membrane</keyword>
<evidence type="ECO:0000313" key="4">
    <source>
        <dbReference type="EMBL" id="OBR94649.1"/>
    </source>
</evidence>
<evidence type="ECO:0000313" key="3">
    <source>
        <dbReference type="EMBL" id="OAA92723.1"/>
    </source>
</evidence>
<sequence>MKQEDISCIVDHEKLKLHIIYIIIISIAVIAIFITTSCYWNIKFVDEVSFAVAISSIILSIIAIIVTINGEQKSNNTKNKLENVSDNLVDVSRETKSKFEDAFDNLADVSQEINVAANRLNQINDMKFKIEELNKNLDGMDSKINHKLRDLESTMTSLIDNEANSLDSEDNDSYIKTLKSFLKYSKNNTDKKIIVCTIYWINSISEIIKTNKDKNLKFKYCFEQYNQYLNDIGGNKGLQYYYLGVATVFANNVWVKKHILNEMEEKYYNEKSMLQNQIEKRFNG</sequence>
<proteinExistence type="predicted"/>
<organism evidence="3 5">
    <name type="scientific">Clostridium coskatii</name>
    <dbReference type="NCBI Taxonomy" id="1705578"/>
    <lineage>
        <taxon>Bacteria</taxon>
        <taxon>Bacillati</taxon>
        <taxon>Bacillota</taxon>
        <taxon>Clostridia</taxon>
        <taxon>Eubacteriales</taxon>
        <taxon>Clostridiaceae</taxon>
        <taxon>Clostridium</taxon>
    </lineage>
</organism>
<reference evidence="3 5" key="1">
    <citation type="journal article" date="2015" name="Biotechnol. Bioeng.">
        <title>Genome sequence and phenotypic characterization of Caulobacter segnis.</title>
        <authorList>
            <person name="Patel S."/>
            <person name="Fletcher B."/>
            <person name="Scott D.C."/>
            <person name="Ely B."/>
        </authorList>
    </citation>
    <scope>NUCLEOTIDE SEQUENCE [LARGE SCALE GENOMIC DNA]</scope>
    <source>
        <strain evidence="3 5">PS02</strain>
    </source>
</reference>
<protein>
    <submittedName>
        <fullName evidence="3">Uncharacterized protein</fullName>
    </submittedName>
</protein>
<keyword evidence="6" id="KW-1185">Reference proteome</keyword>
<evidence type="ECO:0000256" key="2">
    <source>
        <dbReference type="SAM" id="Phobius"/>
    </source>
</evidence>
<gene>
    <name evidence="4" type="ORF">CLCOS_18880</name>
    <name evidence="3" type="ORF">WX73_00815</name>
</gene>
<dbReference type="RefSeq" id="WP_013240243.1">
    <property type="nucleotide sequence ID" value="NZ_LITQ01000018.1"/>
</dbReference>
<dbReference type="SMR" id="A0A166SSH6"/>
<feature type="transmembrane region" description="Helical" evidence="2">
    <location>
        <begin position="20"/>
        <end position="42"/>
    </location>
</feature>
<dbReference type="EMBL" id="LROR01000041">
    <property type="protein sequence ID" value="OBR94649.1"/>
    <property type="molecule type" value="Genomic_DNA"/>
</dbReference>
<keyword evidence="2" id="KW-0812">Transmembrane</keyword>
<reference evidence="4 6" key="2">
    <citation type="journal article" date="2016" name="Front. Microbiol.">
        <title>Industrial Acetogenic Biocatalysts: A Comparative Metabolic and Genomic Analysis.</title>
        <authorList>
            <person name="Bengelsdorf F."/>
            <person name="Poehlein A."/>
            <person name="Sonja S."/>
            <person name="Erz C."/>
            <person name="Hummel T."/>
            <person name="Hoffmeister S."/>
            <person name="Daniel R."/>
            <person name="Durre P."/>
        </authorList>
    </citation>
    <scope>NUCLEOTIDE SEQUENCE [LARGE SCALE GENOMIC DNA]</scope>
    <source>
        <strain evidence="4 6">PTA-10522</strain>
    </source>
</reference>
<feature type="transmembrane region" description="Helical" evidence="2">
    <location>
        <begin position="48"/>
        <end position="68"/>
    </location>
</feature>
<evidence type="ECO:0000256" key="1">
    <source>
        <dbReference type="SAM" id="Coils"/>
    </source>
</evidence>
<evidence type="ECO:0000313" key="6">
    <source>
        <dbReference type="Proteomes" id="UP000093694"/>
    </source>
</evidence>
<keyword evidence="2" id="KW-1133">Transmembrane helix</keyword>
<accession>A0A166SSH6</accession>
<feature type="coiled-coil region" evidence="1">
    <location>
        <begin position="74"/>
        <end position="150"/>
    </location>
</feature>
<name>A0A166SSH6_9CLOT</name>
<dbReference type="EMBL" id="LITQ01000018">
    <property type="protein sequence ID" value="OAA92723.1"/>
    <property type="molecule type" value="Genomic_DNA"/>
</dbReference>
<keyword evidence="1" id="KW-0175">Coiled coil</keyword>